<protein>
    <recommendedName>
        <fullName evidence="3">HEAT repeat domain-containing protein</fullName>
    </recommendedName>
</protein>
<name>A0A6L7G511_9RHOB</name>
<keyword evidence="2" id="KW-1185">Reference proteome</keyword>
<dbReference type="Proteomes" id="UP000477911">
    <property type="component" value="Unassembled WGS sequence"/>
</dbReference>
<proteinExistence type="predicted"/>
<accession>A0A6L7G511</accession>
<reference evidence="1 2" key="1">
    <citation type="submission" date="2019-12" db="EMBL/GenBank/DDBJ databases">
        <authorList>
            <person name="Li M."/>
        </authorList>
    </citation>
    <scope>NUCLEOTIDE SEQUENCE [LARGE SCALE GENOMIC DNA]</scope>
    <source>
        <strain evidence="1 2">GBMRC 2024</strain>
    </source>
</reference>
<evidence type="ECO:0008006" key="3">
    <source>
        <dbReference type="Google" id="ProtNLM"/>
    </source>
</evidence>
<evidence type="ECO:0000313" key="1">
    <source>
        <dbReference type="EMBL" id="MXN19111.1"/>
    </source>
</evidence>
<dbReference type="RefSeq" id="WP_160895228.1">
    <property type="nucleotide sequence ID" value="NZ_WUMU01000016.1"/>
</dbReference>
<evidence type="ECO:0000313" key="2">
    <source>
        <dbReference type="Proteomes" id="UP000477911"/>
    </source>
</evidence>
<sequence>MEKLPTMFAKSGPILQYLRPFLQHEDPEIRTRARAALRTVQRLLNTDDGAILMDLLEKSTTLFILDPLADPRALDAINAQRFIALDLRRIMSDETDTVLDAISSAHGGMGPGGRGRPGRG</sequence>
<comment type="caution">
    <text evidence="1">The sequence shown here is derived from an EMBL/GenBank/DDBJ whole genome shotgun (WGS) entry which is preliminary data.</text>
</comment>
<gene>
    <name evidence="1" type="ORF">GR170_14805</name>
</gene>
<dbReference type="EMBL" id="WUMU01000016">
    <property type="protein sequence ID" value="MXN19111.1"/>
    <property type="molecule type" value="Genomic_DNA"/>
</dbReference>
<dbReference type="AlphaFoldDB" id="A0A6L7G511"/>
<organism evidence="1 2">
    <name type="scientific">Pseudooceanicola albus</name>
    <dbReference type="NCBI Taxonomy" id="2692189"/>
    <lineage>
        <taxon>Bacteria</taxon>
        <taxon>Pseudomonadati</taxon>
        <taxon>Pseudomonadota</taxon>
        <taxon>Alphaproteobacteria</taxon>
        <taxon>Rhodobacterales</taxon>
        <taxon>Paracoccaceae</taxon>
        <taxon>Pseudooceanicola</taxon>
    </lineage>
</organism>